<evidence type="ECO:0000256" key="1">
    <source>
        <dbReference type="ARBA" id="ARBA00005941"/>
    </source>
</evidence>
<evidence type="ECO:0000256" key="5">
    <source>
        <dbReference type="ARBA" id="ARBA00023004"/>
    </source>
</evidence>
<dbReference type="PANTHER" id="PTHR36541">
    <property type="entry name" value="SUPEROXIDE REDUCTASE-RELATED"/>
    <property type="match status" value="1"/>
</dbReference>
<keyword evidence="3" id="KW-0479">Metal-binding</keyword>
<sequence length="130" mass="14354">MVEYGKIFKCEDCGSIVEVLVDAHEEKACCDSSKNIIEPQTEGDKAPKHVPVISVDGNEVTVAVGEVQHPMDDDHFIQFVELIVGDERYIKHFKPGDVPKATFTVDADLLAANEAIAREFCNLHGLWASQ</sequence>
<evidence type="ECO:0000256" key="2">
    <source>
        <dbReference type="ARBA" id="ARBA00022448"/>
    </source>
</evidence>
<feature type="domain" description="Desulfoferrodoxin ferrous iron-binding" evidence="6">
    <location>
        <begin position="44"/>
        <end position="129"/>
    </location>
</feature>
<proteinExistence type="inferred from homology"/>
<evidence type="ECO:0000256" key="4">
    <source>
        <dbReference type="ARBA" id="ARBA00022982"/>
    </source>
</evidence>
<dbReference type="InterPro" id="IPR002742">
    <property type="entry name" value="Desulfoferrodoxin_Fe-bd_dom"/>
</dbReference>
<keyword evidence="5" id="KW-0408">Iron</keyword>
<dbReference type="SUPFAM" id="SSF57802">
    <property type="entry name" value="Rubredoxin-like"/>
    <property type="match status" value="1"/>
</dbReference>
<name>A0A2H4U5P3_METSM</name>
<evidence type="ECO:0000313" key="8">
    <source>
        <dbReference type="Proteomes" id="UP000232133"/>
    </source>
</evidence>
<dbReference type="GeneID" id="72589529"/>
<dbReference type="Pfam" id="PF01880">
    <property type="entry name" value="Desulfoferrodox"/>
    <property type="match status" value="1"/>
</dbReference>
<dbReference type="NCBIfam" id="TIGR00332">
    <property type="entry name" value="neela_ferrous"/>
    <property type="match status" value="1"/>
</dbReference>
<protein>
    <submittedName>
        <fullName evidence="7">Desulfoferrodoxin</fullName>
    </submittedName>
</protein>
<keyword evidence="2" id="KW-0813">Transport</keyword>
<organism evidence="7 8">
    <name type="scientific">Methanobrevibacter smithii</name>
    <dbReference type="NCBI Taxonomy" id="2173"/>
    <lineage>
        <taxon>Archaea</taxon>
        <taxon>Methanobacteriati</taxon>
        <taxon>Methanobacteriota</taxon>
        <taxon>Methanomada group</taxon>
        <taxon>Methanobacteria</taxon>
        <taxon>Methanobacteriales</taxon>
        <taxon>Methanobacteriaceae</taxon>
        <taxon>Methanobrevibacter</taxon>
    </lineage>
</organism>
<dbReference type="Gene3D" id="2.60.40.730">
    <property type="entry name" value="SOR catalytic domain"/>
    <property type="match status" value="1"/>
</dbReference>
<dbReference type="GO" id="GO:0005506">
    <property type="term" value="F:iron ion binding"/>
    <property type="evidence" value="ECO:0007669"/>
    <property type="project" value="InterPro"/>
</dbReference>
<keyword evidence="4" id="KW-0249">Electron transport</keyword>
<reference evidence="7 8" key="1">
    <citation type="submission" date="2016-10" db="EMBL/GenBank/DDBJ databases">
        <authorList>
            <person name="Varghese N."/>
        </authorList>
    </citation>
    <scope>NUCLEOTIDE SEQUENCE [LARGE SCALE GENOMIC DNA]</scope>
    <source>
        <strain evidence="7 8">KB11</strain>
    </source>
</reference>
<dbReference type="GO" id="GO:0016491">
    <property type="term" value="F:oxidoreductase activity"/>
    <property type="evidence" value="ECO:0007669"/>
    <property type="project" value="InterPro"/>
</dbReference>
<evidence type="ECO:0000259" key="6">
    <source>
        <dbReference type="Pfam" id="PF01880"/>
    </source>
</evidence>
<evidence type="ECO:0000256" key="3">
    <source>
        <dbReference type="ARBA" id="ARBA00022723"/>
    </source>
</evidence>
<comment type="similarity">
    <text evidence="1">Belongs to the desulfoferrodoxin family.</text>
</comment>
<evidence type="ECO:0000313" key="7">
    <source>
        <dbReference type="EMBL" id="ATZ59426.1"/>
    </source>
</evidence>
<dbReference type="EMBL" id="CP017803">
    <property type="protein sequence ID" value="ATZ59426.1"/>
    <property type="molecule type" value="Genomic_DNA"/>
</dbReference>
<gene>
    <name evidence="7" type="ORF">BK798_02895</name>
</gene>
<dbReference type="PANTHER" id="PTHR36541:SF1">
    <property type="entry name" value="SUPEROXIDE REDUCTASE-RELATED"/>
    <property type="match status" value="1"/>
</dbReference>
<dbReference type="Proteomes" id="UP000232133">
    <property type="component" value="Chromosome"/>
</dbReference>
<dbReference type="SUPFAM" id="SSF49367">
    <property type="entry name" value="Superoxide reductase-like"/>
    <property type="match status" value="1"/>
</dbReference>
<dbReference type="AlphaFoldDB" id="A0A2H4U5P3"/>
<dbReference type="InterPro" id="IPR051233">
    <property type="entry name" value="Desulfoferrodoxin_SOR"/>
</dbReference>
<dbReference type="RefSeq" id="WP_004034361.1">
    <property type="nucleotide sequence ID" value="NZ_AP025586.1"/>
</dbReference>
<accession>A0A2H4U5P3</accession>
<dbReference type="InterPro" id="IPR036073">
    <property type="entry name" value="Desulfoferrodoxin_Fe-bd_dom_sf"/>
</dbReference>